<dbReference type="PANTHER" id="PTHR34649">
    <property type="entry name" value="CILIA- AND FLAGELLA-ASSOCIATED PROTEIN 99"/>
    <property type="match status" value="1"/>
</dbReference>
<dbReference type="Proteomes" id="UP000266743">
    <property type="component" value="Chromosome 10"/>
</dbReference>
<evidence type="ECO:0000256" key="1">
    <source>
        <dbReference type="SAM" id="Coils"/>
    </source>
</evidence>
<dbReference type="InterPro" id="IPR039341">
    <property type="entry name" value="CFAP99"/>
</dbReference>
<evidence type="ECO:0000313" key="2">
    <source>
        <dbReference type="EMBL" id="RHW69860.1"/>
    </source>
</evidence>
<dbReference type="EMBL" id="QSBY01000010">
    <property type="protein sequence ID" value="RHW69860.1"/>
    <property type="molecule type" value="Genomic_DNA"/>
</dbReference>
<name>A0A3L6L609_9TRYP</name>
<reference evidence="2 3" key="1">
    <citation type="submission" date="2018-09" db="EMBL/GenBank/DDBJ databases">
        <title>whole genome sequence of T. equiperdum IVM-t1 strain.</title>
        <authorList>
            <person name="Suganuma K."/>
        </authorList>
    </citation>
    <scope>NUCLEOTIDE SEQUENCE [LARGE SCALE GENOMIC DNA]</scope>
    <source>
        <strain evidence="2 3">IVM-t1</strain>
    </source>
</reference>
<feature type="coiled-coil region" evidence="1">
    <location>
        <begin position="347"/>
        <end position="391"/>
    </location>
</feature>
<comment type="caution">
    <text evidence="2">The sequence shown here is derived from an EMBL/GenBank/DDBJ whole genome shotgun (WGS) entry which is preliminary data.</text>
</comment>
<sequence length="663" mass="77564">MKPRDLWELMVEILGPCLNKSDTRDTDVIVDETLMTCSSLEDGQEALVRDAVSGTLHFEKVCEGMLRGFCDYCRRTNLDRCSMYLIAYFVVFRYEKVGGHNLREMFYRSTTTNILVDYLEYMTDPEGVTEHSCGYWNAHYDSSFVENFVCHTLQDVATQVRQDIVEWLQAKVPGGVVPVRESTEEDVCKRLLSTAKPASTVKAPPSSLWEVKPPTLPPAEVREMMFTIPEERPPRIDCSKPPTAAVLPRKTPTVPIGFSFMQRRPLSSFRKKIQERGEAGAAAASSELRPPEVKVVTDKPVEVRPTAGTIRREALLYIKREEERKRALKEVEVSLHDAREYDDWRERERKKEEQEQAEEVVRRKEKIKQIAESATEKRKAIEEAKKAMTQKCRSEKLSLEEAYAAQKEFYKTYQQGIVEERKKENLEKRERALKRMNRARFSAAARVRDERERLKEEANEEQERIREERLAIIQEMQALRERNRQRKEEQAQMNFESREVPSHSYVSHTMTDRELREELSRLKVENAHLEEERRAQLRAARQKEREKLEALLLMCAKRRQNVRHARVEEIAIKKAQRAALEEAQNDEAQKKAQATCDMLKQKRNNKRAEHLAFAREDRMRQNKLVLLAKDAHTVEENRWKQQELGVVNRITLNQNKRLYSMQA</sequence>
<proteinExistence type="predicted"/>
<dbReference type="AlphaFoldDB" id="A0A3L6L609"/>
<feature type="coiled-coil region" evidence="1">
    <location>
        <begin position="419"/>
        <end position="609"/>
    </location>
</feature>
<accession>A0A3L6L609</accession>
<dbReference type="PANTHER" id="PTHR34649:SF1">
    <property type="entry name" value="CILIA- AND FLAGELLA-ASSOCIATED PROTEIN 99"/>
    <property type="match status" value="1"/>
</dbReference>
<gene>
    <name evidence="2" type="ORF">DPX39_100049000</name>
</gene>
<organism evidence="2 3">
    <name type="scientific">Trypanosoma brucei equiperdum</name>
    <dbReference type="NCBI Taxonomy" id="630700"/>
    <lineage>
        <taxon>Eukaryota</taxon>
        <taxon>Discoba</taxon>
        <taxon>Euglenozoa</taxon>
        <taxon>Kinetoplastea</taxon>
        <taxon>Metakinetoplastina</taxon>
        <taxon>Trypanosomatida</taxon>
        <taxon>Trypanosomatidae</taxon>
        <taxon>Trypanosoma</taxon>
    </lineage>
</organism>
<keyword evidence="1" id="KW-0175">Coiled coil</keyword>
<protein>
    <submittedName>
        <fullName evidence="2">Uncharacterized protein</fullName>
    </submittedName>
</protein>
<evidence type="ECO:0000313" key="3">
    <source>
        <dbReference type="Proteomes" id="UP000266743"/>
    </source>
</evidence>